<reference evidence="1 2" key="1">
    <citation type="submission" date="2016-10" db="EMBL/GenBank/DDBJ databases">
        <authorList>
            <person name="de Groot N.N."/>
        </authorList>
    </citation>
    <scope>NUCLEOTIDE SEQUENCE [LARGE SCALE GENOMIC DNA]</scope>
    <source>
        <strain evidence="1 2">B7-7</strain>
    </source>
</reference>
<evidence type="ECO:0000313" key="1">
    <source>
        <dbReference type="EMBL" id="SEP56926.1"/>
    </source>
</evidence>
<evidence type="ECO:0000313" key="2">
    <source>
        <dbReference type="Proteomes" id="UP000199496"/>
    </source>
</evidence>
<dbReference type="Gene3D" id="1.10.520.40">
    <property type="entry name" value="CRISPR-associated protein Cse2"/>
    <property type="match status" value="1"/>
</dbReference>
<sequence>MTAQNNQAEKMDFFIPLVDAYQRLGTGGQADLRRVKNLDAVADLPAYYRWLGNRKPSLALQRFAFLLPYLGRHIPGLAPGRALRKGRINEMRMFQVLRSHSPRDLEQLRRLFQQAGSPGMDANKLGRSLHFWGRSAKQDLLRDFLVTEIDVPSNASEAADLSDDQG</sequence>
<dbReference type="OrthoDB" id="5767307at2"/>
<dbReference type="Proteomes" id="UP000199496">
    <property type="component" value="Unassembled WGS sequence"/>
</dbReference>
<keyword evidence="2" id="KW-1185">Reference proteome</keyword>
<name>A0A1H8YXX0_9GAMM</name>
<dbReference type="NCBIfam" id="TIGR02548">
    <property type="entry name" value="casB_cse2"/>
    <property type="match status" value="1"/>
</dbReference>
<gene>
    <name evidence="1" type="ORF">SAMN05421693_10155</name>
</gene>
<dbReference type="AlphaFoldDB" id="A0A1H8YXX0"/>
<dbReference type="EMBL" id="FOFO01000001">
    <property type="protein sequence ID" value="SEP56926.1"/>
    <property type="molecule type" value="Genomic_DNA"/>
</dbReference>
<dbReference type="InterPro" id="IPR038287">
    <property type="entry name" value="Cse2_sf"/>
</dbReference>
<organism evidence="1 2">
    <name type="scientific">Ectothiorhodospira magna</name>
    <dbReference type="NCBI Taxonomy" id="867345"/>
    <lineage>
        <taxon>Bacteria</taxon>
        <taxon>Pseudomonadati</taxon>
        <taxon>Pseudomonadota</taxon>
        <taxon>Gammaproteobacteria</taxon>
        <taxon>Chromatiales</taxon>
        <taxon>Ectothiorhodospiraceae</taxon>
        <taxon>Ectothiorhodospira</taxon>
    </lineage>
</organism>
<dbReference type="RefSeq" id="WP_090202299.1">
    <property type="nucleotide sequence ID" value="NZ_FOFO01000001.1"/>
</dbReference>
<dbReference type="STRING" id="867345.SAMN05421693_10155"/>
<accession>A0A1H8YXX0</accession>
<proteinExistence type="predicted"/>
<dbReference type="InterPro" id="IPR013382">
    <property type="entry name" value="CRISPR-assoc_prot_Cse2"/>
</dbReference>
<protein>
    <submittedName>
        <fullName evidence="1">CRISPR system Cascade subunit CasB</fullName>
    </submittedName>
</protein>